<evidence type="ECO:0000256" key="1">
    <source>
        <dbReference type="ARBA" id="ARBA00004651"/>
    </source>
</evidence>
<feature type="transmembrane region" description="Helical" evidence="7">
    <location>
        <begin position="122"/>
        <end position="146"/>
    </location>
</feature>
<dbReference type="Pfam" id="PF00528">
    <property type="entry name" value="BPD_transp_1"/>
    <property type="match status" value="1"/>
</dbReference>
<dbReference type="Proteomes" id="UP001501442">
    <property type="component" value="Unassembled WGS sequence"/>
</dbReference>
<dbReference type="CDD" id="cd06261">
    <property type="entry name" value="TM_PBP2"/>
    <property type="match status" value="1"/>
</dbReference>
<evidence type="ECO:0000259" key="8">
    <source>
        <dbReference type="PROSITE" id="PS50928"/>
    </source>
</evidence>
<evidence type="ECO:0000256" key="5">
    <source>
        <dbReference type="ARBA" id="ARBA00022989"/>
    </source>
</evidence>
<dbReference type="RefSeq" id="WP_345430378.1">
    <property type="nucleotide sequence ID" value="NZ_BAABHK010000002.1"/>
</dbReference>
<proteinExistence type="inferred from homology"/>
<evidence type="ECO:0000256" key="2">
    <source>
        <dbReference type="ARBA" id="ARBA00022448"/>
    </source>
</evidence>
<dbReference type="Gene3D" id="1.10.3720.10">
    <property type="entry name" value="MetI-like"/>
    <property type="match status" value="1"/>
</dbReference>
<dbReference type="PANTHER" id="PTHR43744:SF12">
    <property type="entry name" value="ABC TRANSPORTER PERMEASE PROTEIN MG189-RELATED"/>
    <property type="match status" value="1"/>
</dbReference>
<feature type="domain" description="ABC transmembrane type-1" evidence="8">
    <location>
        <begin position="87"/>
        <end position="279"/>
    </location>
</feature>
<feature type="transmembrane region" description="Helical" evidence="7">
    <location>
        <begin position="91"/>
        <end position="113"/>
    </location>
</feature>
<feature type="transmembrane region" description="Helical" evidence="7">
    <location>
        <begin position="198"/>
        <end position="223"/>
    </location>
</feature>
<gene>
    <name evidence="9" type="ORF">GCM10023196_019970</name>
</gene>
<evidence type="ECO:0000256" key="7">
    <source>
        <dbReference type="RuleBase" id="RU363032"/>
    </source>
</evidence>
<dbReference type="SUPFAM" id="SSF161098">
    <property type="entry name" value="MetI-like"/>
    <property type="match status" value="1"/>
</dbReference>
<keyword evidence="2 7" id="KW-0813">Transport</keyword>
<keyword evidence="3" id="KW-1003">Cell membrane</keyword>
<sequence length="294" mass="32180">MTAAGMTGRRHALGRNRSPLGRRLLYGLAEHAPAVAVALCFLLPLMISVLTAFMTQHQAGTGSLWPSPWDFGNFRRVFTAMPFGRDLLNTVLYAGLSTIGTIVSSVPVAYALARLRWRGREAFFLVVLAAMMLPAQVTSLPLYVFYSHIGWVGTLKPLIVPSFFGDAFSIFLLRQFFRTIPGELTEAARVDGAGELRILLRVMIPMTKPAIAAVGLFSFLYAWNDFYNPLLYTGNSQGGQTLAVALTQLAKSGHQNAYQLQMAASLMFLLPVLVLFFLAQKVFVEGIALTGIKG</sequence>
<evidence type="ECO:0000256" key="4">
    <source>
        <dbReference type="ARBA" id="ARBA00022692"/>
    </source>
</evidence>
<evidence type="ECO:0000256" key="3">
    <source>
        <dbReference type="ARBA" id="ARBA00022475"/>
    </source>
</evidence>
<keyword evidence="5 7" id="KW-1133">Transmembrane helix</keyword>
<accession>A0ABP8U845</accession>
<feature type="transmembrane region" description="Helical" evidence="7">
    <location>
        <begin position="158"/>
        <end position="177"/>
    </location>
</feature>
<dbReference type="InterPro" id="IPR035906">
    <property type="entry name" value="MetI-like_sf"/>
</dbReference>
<feature type="transmembrane region" description="Helical" evidence="7">
    <location>
        <begin position="258"/>
        <end position="279"/>
    </location>
</feature>
<dbReference type="PANTHER" id="PTHR43744">
    <property type="entry name" value="ABC TRANSPORTER PERMEASE PROTEIN MG189-RELATED-RELATED"/>
    <property type="match status" value="1"/>
</dbReference>
<organism evidence="9 10">
    <name type="scientific">Actinoallomurus vinaceus</name>
    <dbReference type="NCBI Taxonomy" id="1080074"/>
    <lineage>
        <taxon>Bacteria</taxon>
        <taxon>Bacillati</taxon>
        <taxon>Actinomycetota</taxon>
        <taxon>Actinomycetes</taxon>
        <taxon>Streptosporangiales</taxon>
        <taxon>Thermomonosporaceae</taxon>
        <taxon>Actinoallomurus</taxon>
    </lineage>
</organism>
<evidence type="ECO:0000313" key="10">
    <source>
        <dbReference type="Proteomes" id="UP001501442"/>
    </source>
</evidence>
<comment type="subcellular location">
    <subcellularLocation>
        <location evidence="1 7">Cell membrane</location>
        <topology evidence="1 7">Multi-pass membrane protein</topology>
    </subcellularLocation>
</comment>
<name>A0ABP8U845_9ACTN</name>
<keyword evidence="6 7" id="KW-0472">Membrane</keyword>
<feature type="transmembrane region" description="Helical" evidence="7">
    <location>
        <begin position="32"/>
        <end position="54"/>
    </location>
</feature>
<protein>
    <submittedName>
        <fullName evidence="9">Carbohydrate ABC transporter permease</fullName>
    </submittedName>
</protein>
<comment type="caution">
    <text evidence="9">The sequence shown here is derived from an EMBL/GenBank/DDBJ whole genome shotgun (WGS) entry which is preliminary data.</text>
</comment>
<evidence type="ECO:0000313" key="9">
    <source>
        <dbReference type="EMBL" id="GAA4623510.1"/>
    </source>
</evidence>
<dbReference type="InterPro" id="IPR000515">
    <property type="entry name" value="MetI-like"/>
</dbReference>
<comment type="similarity">
    <text evidence="7">Belongs to the binding-protein-dependent transport system permease family.</text>
</comment>
<dbReference type="EMBL" id="BAABHK010000002">
    <property type="protein sequence ID" value="GAA4623510.1"/>
    <property type="molecule type" value="Genomic_DNA"/>
</dbReference>
<evidence type="ECO:0000256" key="6">
    <source>
        <dbReference type="ARBA" id="ARBA00023136"/>
    </source>
</evidence>
<keyword evidence="10" id="KW-1185">Reference proteome</keyword>
<reference evidence="10" key="1">
    <citation type="journal article" date="2019" name="Int. J. Syst. Evol. Microbiol.">
        <title>The Global Catalogue of Microorganisms (GCM) 10K type strain sequencing project: providing services to taxonomists for standard genome sequencing and annotation.</title>
        <authorList>
            <consortium name="The Broad Institute Genomics Platform"/>
            <consortium name="The Broad Institute Genome Sequencing Center for Infectious Disease"/>
            <person name="Wu L."/>
            <person name="Ma J."/>
        </authorList>
    </citation>
    <scope>NUCLEOTIDE SEQUENCE [LARGE SCALE GENOMIC DNA]</scope>
    <source>
        <strain evidence="10">JCM 17939</strain>
    </source>
</reference>
<dbReference type="PROSITE" id="PS50928">
    <property type="entry name" value="ABC_TM1"/>
    <property type="match status" value="1"/>
</dbReference>
<keyword evidence="4 7" id="KW-0812">Transmembrane</keyword>